<dbReference type="EMBL" id="ML119686">
    <property type="protein sequence ID" value="RPA80582.1"/>
    <property type="molecule type" value="Genomic_DNA"/>
</dbReference>
<evidence type="ECO:0000313" key="1">
    <source>
        <dbReference type="EMBL" id="RPA80582.1"/>
    </source>
</evidence>
<dbReference type="AlphaFoldDB" id="A0A3N4I399"/>
<gene>
    <name evidence="1" type="ORF">BJ508DRAFT_126088</name>
</gene>
<dbReference type="SUPFAM" id="SSF52047">
    <property type="entry name" value="RNI-like"/>
    <property type="match status" value="1"/>
</dbReference>
<dbReference type="Gene3D" id="3.80.10.10">
    <property type="entry name" value="Ribonuclease Inhibitor"/>
    <property type="match status" value="1"/>
</dbReference>
<keyword evidence="2" id="KW-1185">Reference proteome</keyword>
<proteinExistence type="predicted"/>
<organism evidence="1 2">
    <name type="scientific">Ascobolus immersus RN42</name>
    <dbReference type="NCBI Taxonomy" id="1160509"/>
    <lineage>
        <taxon>Eukaryota</taxon>
        <taxon>Fungi</taxon>
        <taxon>Dikarya</taxon>
        <taxon>Ascomycota</taxon>
        <taxon>Pezizomycotina</taxon>
        <taxon>Pezizomycetes</taxon>
        <taxon>Pezizales</taxon>
        <taxon>Ascobolaceae</taxon>
        <taxon>Ascobolus</taxon>
    </lineage>
</organism>
<protein>
    <recommendedName>
        <fullName evidence="3">RNI-like protein</fullName>
    </recommendedName>
</protein>
<reference evidence="1 2" key="1">
    <citation type="journal article" date="2018" name="Nat. Ecol. Evol.">
        <title>Pezizomycetes genomes reveal the molecular basis of ectomycorrhizal truffle lifestyle.</title>
        <authorList>
            <person name="Murat C."/>
            <person name="Payen T."/>
            <person name="Noel B."/>
            <person name="Kuo A."/>
            <person name="Morin E."/>
            <person name="Chen J."/>
            <person name="Kohler A."/>
            <person name="Krizsan K."/>
            <person name="Balestrini R."/>
            <person name="Da Silva C."/>
            <person name="Montanini B."/>
            <person name="Hainaut M."/>
            <person name="Levati E."/>
            <person name="Barry K.W."/>
            <person name="Belfiori B."/>
            <person name="Cichocki N."/>
            <person name="Clum A."/>
            <person name="Dockter R.B."/>
            <person name="Fauchery L."/>
            <person name="Guy J."/>
            <person name="Iotti M."/>
            <person name="Le Tacon F."/>
            <person name="Lindquist E.A."/>
            <person name="Lipzen A."/>
            <person name="Malagnac F."/>
            <person name="Mello A."/>
            <person name="Molinier V."/>
            <person name="Miyauchi S."/>
            <person name="Poulain J."/>
            <person name="Riccioni C."/>
            <person name="Rubini A."/>
            <person name="Sitrit Y."/>
            <person name="Splivallo R."/>
            <person name="Traeger S."/>
            <person name="Wang M."/>
            <person name="Zifcakova L."/>
            <person name="Wipf D."/>
            <person name="Zambonelli A."/>
            <person name="Paolocci F."/>
            <person name="Nowrousian M."/>
            <person name="Ottonello S."/>
            <person name="Baldrian P."/>
            <person name="Spatafora J.W."/>
            <person name="Henrissat B."/>
            <person name="Nagy L.G."/>
            <person name="Aury J.M."/>
            <person name="Wincker P."/>
            <person name="Grigoriev I.V."/>
            <person name="Bonfante P."/>
            <person name="Martin F.M."/>
        </authorList>
    </citation>
    <scope>NUCLEOTIDE SEQUENCE [LARGE SCALE GENOMIC DNA]</scope>
    <source>
        <strain evidence="1 2">RN42</strain>
    </source>
</reference>
<name>A0A3N4I399_ASCIM</name>
<dbReference type="Proteomes" id="UP000275078">
    <property type="component" value="Unassembled WGS sequence"/>
</dbReference>
<accession>A0A3N4I399</accession>
<dbReference type="InterPro" id="IPR032675">
    <property type="entry name" value="LRR_dom_sf"/>
</dbReference>
<evidence type="ECO:0008006" key="3">
    <source>
        <dbReference type="Google" id="ProtNLM"/>
    </source>
</evidence>
<evidence type="ECO:0000313" key="2">
    <source>
        <dbReference type="Proteomes" id="UP000275078"/>
    </source>
</evidence>
<sequence length="373" mass="42409">MSKKMDAAVRTCLDLGAFQHLRILALECRINITTVTFLLGKLTGLTHFDALCIDSSPGDQVVWSTEVQLPELQQLCLVAGKSHLRVSDLNLSDLRSVLPNLLYLKVYNFTTHDPASFCPQKIFPYLTDIELSNNGFLVAPKFSFPFNLSRLEVSRMRHLEEDLIRPSQFPPTFPSLRALNLAGTSFTHQTLYSLLLPCPNTGYIPELESLNLDDATSIPFSVPLYHSITAGTNALFTLRSLSLKGHVNAVNDQTAHLFKEFRNLAMLGVQNTPITSIGLRRLLERYPGDRPLRVIKVSGCLGLNWNDVRWLLAQETKTWAVTLRPYPEFRTRRECKEFAYMRIVDTDGLDSAAFEYFDYRPMREEDRAYEVVQ</sequence>